<protein>
    <submittedName>
        <fullName evidence="1">Uncharacterized protein</fullName>
    </submittedName>
</protein>
<dbReference type="Proteomes" id="UP000823775">
    <property type="component" value="Unassembled WGS sequence"/>
</dbReference>
<keyword evidence="2" id="KW-1185">Reference proteome</keyword>
<proteinExistence type="predicted"/>
<evidence type="ECO:0000313" key="1">
    <source>
        <dbReference type="EMBL" id="MCE5167607.1"/>
    </source>
</evidence>
<comment type="caution">
    <text evidence="1">The sequence shown here is derived from an EMBL/GenBank/DDBJ whole genome shotgun (WGS) entry which is preliminary data.</text>
</comment>
<reference evidence="1 2" key="1">
    <citation type="journal article" date="2021" name="BMC Genomics">
        <title>Datura genome reveals duplications of psychoactive alkaloid biosynthetic genes and high mutation rate following tissue culture.</title>
        <authorList>
            <person name="Rajewski A."/>
            <person name="Carter-House D."/>
            <person name="Stajich J."/>
            <person name="Litt A."/>
        </authorList>
    </citation>
    <scope>NUCLEOTIDE SEQUENCE [LARGE SCALE GENOMIC DNA]</scope>
    <source>
        <strain evidence="1">AR-01</strain>
    </source>
</reference>
<name>A0ABS8Y9L1_DATST</name>
<sequence length="97" mass="10470">MRVSRTGAGPAPPPLPLAPLKGYGLKRREVAFKNLYPSVKGRHANLCMGDSLVKLGGAAEGSLPRLLSLRLDLDFLWGSIPWLSPWKVASSSSRFAI</sequence>
<accession>A0ABS8Y9L1</accession>
<dbReference type="EMBL" id="JACEIK010175897">
    <property type="protein sequence ID" value="MCE5167607.1"/>
    <property type="molecule type" value="Genomic_DNA"/>
</dbReference>
<organism evidence="1 2">
    <name type="scientific">Datura stramonium</name>
    <name type="common">Jimsonweed</name>
    <name type="synonym">Common thornapple</name>
    <dbReference type="NCBI Taxonomy" id="4076"/>
    <lineage>
        <taxon>Eukaryota</taxon>
        <taxon>Viridiplantae</taxon>
        <taxon>Streptophyta</taxon>
        <taxon>Embryophyta</taxon>
        <taxon>Tracheophyta</taxon>
        <taxon>Spermatophyta</taxon>
        <taxon>Magnoliopsida</taxon>
        <taxon>eudicotyledons</taxon>
        <taxon>Gunneridae</taxon>
        <taxon>Pentapetalae</taxon>
        <taxon>asterids</taxon>
        <taxon>lamiids</taxon>
        <taxon>Solanales</taxon>
        <taxon>Solanaceae</taxon>
        <taxon>Solanoideae</taxon>
        <taxon>Datureae</taxon>
        <taxon>Datura</taxon>
    </lineage>
</organism>
<evidence type="ECO:0000313" key="2">
    <source>
        <dbReference type="Proteomes" id="UP000823775"/>
    </source>
</evidence>
<gene>
    <name evidence="1" type="ORF">HAX54_012861</name>
</gene>